<keyword evidence="7" id="KW-1185">Reference proteome</keyword>
<feature type="region of interest" description="Disordered" evidence="4">
    <location>
        <begin position="1638"/>
        <end position="1688"/>
    </location>
</feature>
<dbReference type="SUPFAM" id="SSF47762">
    <property type="entry name" value="PAH2 domain"/>
    <property type="match status" value="1"/>
</dbReference>
<reference evidence="6" key="1">
    <citation type="journal article" date="2020" name="Stud. Mycol.">
        <title>101 Dothideomycetes genomes: a test case for predicting lifestyles and emergence of pathogens.</title>
        <authorList>
            <person name="Haridas S."/>
            <person name="Albert R."/>
            <person name="Binder M."/>
            <person name="Bloem J."/>
            <person name="Labutti K."/>
            <person name="Salamov A."/>
            <person name="Andreopoulos B."/>
            <person name="Baker S."/>
            <person name="Barry K."/>
            <person name="Bills G."/>
            <person name="Bluhm B."/>
            <person name="Cannon C."/>
            <person name="Castanera R."/>
            <person name="Culley D."/>
            <person name="Daum C."/>
            <person name="Ezra D."/>
            <person name="Gonzalez J."/>
            <person name="Henrissat B."/>
            <person name="Kuo A."/>
            <person name="Liang C."/>
            <person name="Lipzen A."/>
            <person name="Lutzoni F."/>
            <person name="Magnuson J."/>
            <person name="Mondo S."/>
            <person name="Nolan M."/>
            <person name="Ohm R."/>
            <person name="Pangilinan J."/>
            <person name="Park H.-J."/>
            <person name="Ramirez L."/>
            <person name="Alfaro M."/>
            <person name="Sun H."/>
            <person name="Tritt A."/>
            <person name="Yoshinaga Y."/>
            <person name="Zwiers L.-H."/>
            <person name="Turgeon B."/>
            <person name="Goodwin S."/>
            <person name="Spatafora J."/>
            <person name="Crous P."/>
            <person name="Grigoriev I."/>
        </authorList>
    </citation>
    <scope>NUCLEOTIDE SEQUENCE</scope>
    <source>
        <strain evidence="6">CBS 269.34</strain>
    </source>
</reference>
<dbReference type="GO" id="GO:0005634">
    <property type="term" value="C:nucleus"/>
    <property type="evidence" value="ECO:0007669"/>
    <property type="project" value="UniProtKB-SubCell"/>
</dbReference>
<dbReference type="PANTHER" id="PTHR11106">
    <property type="entry name" value="GANGLIOSIDE INDUCED DIFFERENTIATION ASSOCIATED PROTEIN 2-RELATED"/>
    <property type="match status" value="1"/>
</dbReference>
<sequence>MSDIRLGTAACVLQFQSLSNGLQTGDDAAREHITPEALEDEHGRFRVWSGNLGALQKGHSSLDYRLRDSPLLQTNILKLLGELRANLSEALAVVSGSRLPYEKQAKYESEDDDDDWSQNEEDSDEDDDGGPPKSELEQRFLDTVDIIDNLYKLSVRIRSPTLRSRSLKAASFRPTDPDTGVDTFEQYALFDEKYTRELLKYFRQSTSEVEDPADEYLVERLSKAITLRRRQFKYWRRHRDKLGGSSTATDAMLKPVPVTPDFLSPQPTPQDGQGEQEPVQHTPLARSEWAPLSMLSGTEATQHHRSLDEIVDSQSVTSYATTTRDLTGHGIDLPPPPKQAIEDRDFECPYCYIICPARYGRGRAWRTHLLQDLQPYVCTYEDCTVGDQLFRSRREWIEHEAGHRKLWRCPEHKNSIYKSKAGLEDHLHAEHPGTFPEDHIKSILSIGETTSVDLRPKCPLCLANATMEGGLQNHIANHLERFAAFALPKDIDTADDHSDAGSGIASRGRSEAYSGSQDLSVSSEGVDLVDWGAIEGDTRSGVLISKIERLAGKVESLDAQLPTPKPGNKLFSDLLHRLPDSRDQRMDIFLSSGELDKPPPPSENTIPDLVGLDLETTGRTRTARLNFANLPQSSSDLQAGLLQQFLEARPGYRSMSGLKFTEDKCSGHAKFTNITSATNALEAIDGSIFPGVIFSIDENVGPVTRFAELPTLTSESSDRGDDDSDSLVGIKPQRRNQVEHGPASDPPNKNLKESTPLSGIPTLQQLYSGQTIPRNSRRDQNEAFNNTVCLVFTDITVLHVDAIVNPVGRNLAKVGSDLGRLVHKIAGPGLQKEIDSIQRLYSTGEVVMTDAYNLPCKKIIHAVRPHYASTMEEVSRGLLTECYRRALETAEQNQLRTIAFPTLSAGGFGFPSSKAATVAIRTVRDYLESGRGALLDRIIFCVFTERDWQTYWDTLPIFFPPKSKYSSIILPDQSGISGNDNAVNSVDPVSTSTIKPYFEHRYSAYVWELKELHEQIEGVAEDLIVFRDKVPDFQETSIRELVFITSTLAELEKLFEGSSTIHSMTERRAADLDLICCVLRNVAGGIHEIVMQTTYTRNIGVPTHKDIWEGYIFHLQNTQGLTFVELTELCGNFLQSLSDILKLNGREPDDMSLLRDKLSRYRLNQSGGGVQHVPTKVFDEALLARGFSAEAWESKERQANLLRASDIPSLSRLYQLGELDENMPTSQSPSSQANSTVCLIRHNITRLQVDVIVNSTDMAFAGVGTLDRAIFKAGGLTMQEDCSKFGMLKEGGVRLTQGYLLPCRHVIHTVPPEYFSEKSMSLLGKCYQNALKMAVDIGARTIAFPAIGAGELRYPSESAQVGMAEVRKFLDENRITKIEKIIFCVYGDYEENTYKKMLPQFFPPIDHNVNKALAEIGAERIVERRLESIGSTPIQIPSRNRNSQYTLRPSAEGSKGQKSVKFSHSPNTTPPRPLNPDEIEAVERFEAHANSCDHCEDPIHVYRTYGSLCEDGNSLAEEVAELLFIESGGNVYSTALQNGHRVELDFPDAYGVTKRLLRAINESIREPGRGSFVKTWYTPTPQSDSEDLQWKESPTKEDAPPEVWSKDWDSFEAVNYGSEPLQTKYPFAADADTKEVIEKTSDQPTARETHARFSDPPHEQLGGVESQASNRESIPSRTRSPPPIGPPYDLQPLLEGLIHGRASKEAFEPHADSSESFPAELLEGHYSYTDPAGMYRDTISWRGTKQPTDLKPSDPDTKKSGSLAIPARGSQKSILRQPTPKFPEDANVIREGAAPAKGAEPKGVPAGARWTKIDRRLVNPAALDEAKERFEERIDSVVVLRVLTKEEIQALATRTEQIRESRTDEWLEKRQEARRGSFDGVSKPSKGQRTRLTTLDRQLVSPEALKEAGENFEERLDSVVVRRGLSEEEIEELADRTRKLRDARPAAFTIEAPSQLSSVQVSTKPPQPQKPDDPRDHFMEDGGKKYPGKTVSAAELFALPELRRNFEAPSRSSTGSPHVLPSSYLNQVKGEYADQPDVVGRFQQVLRDFQSGRIDSPAALHEISKLFEGKPDLIRGFNIFLPPGYRTEES</sequence>
<feature type="region of interest" description="Disordered" evidence="4">
    <location>
        <begin position="1869"/>
        <end position="1891"/>
    </location>
</feature>
<dbReference type="SMART" id="SM00506">
    <property type="entry name" value="A1pp"/>
    <property type="match status" value="2"/>
</dbReference>
<dbReference type="Pfam" id="PF26118">
    <property type="entry name" value="DUF8035"/>
    <property type="match status" value="2"/>
</dbReference>
<gene>
    <name evidence="6" type="ORF">BU16DRAFT_543692</name>
</gene>
<dbReference type="Pfam" id="PF02671">
    <property type="entry name" value="PAH"/>
    <property type="match status" value="1"/>
</dbReference>
<feature type="domain" description="Macro" evidence="5">
    <location>
        <begin position="1224"/>
        <end position="1402"/>
    </location>
</feature>
<name>A0A6A6QE15_9PEZI</name>
<feature type="domain" description="Macro" evidence="5">
    <location>
        <begin position="775"/>
        <end position="959"/>
    </location>
</feature>
<evidence type="ECO:0000313" key="6">
    <source>
        <dbReference type="EMBL" id="KAF2490359.1"/>
    </source>
</evidence>
<feature type="compositionally biased region" description="Basic and acidic residues" evidence="4">
    <location>
        <begin position="1638"/>
        <end position="1658"/>
    </location>
</feature>
<dbReference type="InterPro" id="IPR036600">
    <property type="entry name" value="PAH_sf"/>
</dbReference>
<dbReference type="InterPro" id="IPR003822">
    <property type="entry name" value="PAH"/>
</dbReference>
<feature type="region of interest" description="Disordered" evidence="4">
    <location>
        <begin position="496"/>
        <end position="519"/>
    </location>
</feature>
<dbReference type="PANTHER" id="PTHR11106:SF27">
    <property type="entry name" value="MACRO DOMAIN-CONTAINING PROTEIN"/>
    <property type="match status" value="1"/>
</dbReference>
<keyword evidence="2 3" id="KW-0539">Nucleus</keyword>
<feature type="region of interest" description="Disordered" evidence="4">
    <location>
        <begin position="1949"/>
        <end position="1989"/>
    </location>
</feature>
<protein>
    <recommendedName>
        <fullName evidence="5">Macro domain-containing protein</fullName>
    </recommendedName>
</protein>
<dbReference type="OrthoDB" id="6133115at2759"/>
<feature type="compositionally biased region" description="Polar residues" evidence="4">
    <location>
        <begin position="1952"/>
        <end position="1963"/>
    </location>
</feature>
<dbReference type="InterPro" id="IPR058925">
    <property type="entry name" value="zf-C2H2_AcuF"/>
</dbReference>
<dbReference type="Proteomes" id="UP000799750">
    <property type="component" value="Unassembled WGS sequence"/>
</dbReference>
<evidence type="ECO:0000259" key="5">
    <source>
        <dbReference type="PROSITE" id="PS51154"/>
    </source>
</evidence>
<evidence type="ECO:0000256" key="4">
    <source>
        <dbReference type="SAM" id="MobiDB-lite"/>
    </source>
</evidence>
<evidence type="ECO:0000256" key="1">
    <source>
        <dbReference type="ARBA" id="ARBA00004123"/>
    </source>
</evidence>
<dbReference type="InterPro" id="IPR002589">
    <property type="entry name" value="Macro_dom"/>
</dbReference>
<evidence type="ECO:0000256" key="3">
    <source>
        <dbReference type="PROSITE-ProRule" id="PRU00810"/>
    </source>
</evidence>
<comment type="subcellular location">
    <subcellularLocation>
        <location evidence="1 3">Nucleus</location>
    </subcellularLocation>
</comment>
<feature type="region of interest" description="Disordered" evidence="4">
    <location>
        <begin position="1570"/>
        <end position="1604"/>
    </location>
</feature>
<evidence type="ECO:0000256" key="2">
    <source>
        <dbReference type="ARBA" id="ARBA00023242"/>
    </source>
</evidence>
<dbReference type="InterPro" id="IPR058348">
    <property type="entry name" value="DUF8035"/>
</dbReference>
<dbReference type="GO" id="GO:0006355">
    <property type="term" value="P:regulation of DNA-templated transcription"/>
    <property type="evidence" value="ECO:0007669"/>
    <property type="project" value="InterPro"/>
</dbReference>
<dbReference type="Pfam" id="PF01661">
    <property type="entry name" value="Macro"/>
    <property type="match status" value="2"/>
</dbReference>
<feature type="region of interest" description="Disordered" evidence="4">
    <location>
        <begin position="711"/>
        <end position="757"/>
    </location>
</feature>
<feature type="region of interest" description="Disordered" evidence="4">
    <location>
        <begin position="1743"/>
        <end position="1782"/>
    </location>
</feature>
<feature type="region of interest" description="Disordered" evidence="4">
    <location>
        <begin position="245"/>
        <end position="281"/>
    </location>
</feature>
<evidence type="ECO:0000313" key="7">
    <source>
        <dbReference type="Proteomes" id="UP000799750"/>
    </source>
</evidence>
<feature type="compositionally biased region" description="Polar residues" evidence="4">
    <location>
        <begin position="1456"/>
        <end position="1467"/>
    </location>
</feature>
<dbReference type="Pfam" id="PF26082">
    <property type="entry name" value="zf-C2H2_AcuF"/>
    <property type="match status" value="1"/>
</dbReference>
<dbReference type="PROSITE" id="PS51477">
    <property type="entry name" value="PAH"/>
    <property type="match status" value="1"/>
</dbReference>
<feature type="region of interest" description="Disordered" evidence="4">
    <location>
        <begin position="1433"/>
        <end position="1476"/>
    </location>
</feature>
<dbReference type="Gene3D" id="3.40.220.10">
    <property type="entry name" value="Leucine Aminopeptidase, subunit E, domain 1"/>
    <property type="match status" value="2"/>
</dbReference>
<organism evidence="6 7">
    <name type="scientific">Lophium mytilinum</name>
    <dbReference type="NCBI Taxonomy" id="390894"/>
    <lineage>
        <taxon>Eukaryota</taxon>
        <taxon>Fungi</taxon>
        <taxon>Dikarya</taxon>
        <taxon>Ascomycota</taxon>
        <taxon>Pezizomycotina</taxon>
        <taxon>Dothideomycetes</taxon>
        <taxon>Pleosporomycetidae</taxon>
        <taxon>Mytilinidiales</taxon>
        <taxon>Mytilinidiaceae</taxon>
        <taxon>Lophium</taxon>
    </lineage>
</organism>
<feature type="compositionally biased region" description="Acidic residues" evidence="4">
    <location>
        <begin position="109"/>
        <end position="129"/>
    </location>
</feature>
<proteinExistence type="predicted"/>
<dbReference type="PROSITE" id="PS51154">
    <property type="entry name" value="MACRO"/>
    <property type="match status" value="2"/>
</dbReference>
<dbReference type="EMBL" id="MU004197">
    <property type="protein sequence ID" value="KAF2490359.1"/>
    <property type="molecule type" value="Genomic_DNA"/>
</dbReference>
<feature type="compositionally biased region" description="Basic and acidic residues" evidence="4">
    <location>
        <begin position="1970"/>
        <end position="1984"/>
    </location>
</feature>
<dbReference type="InterPro" id="IPR043472">
    <property type="entry name" value="Macro_dom-like"/>
</dbReference>
<feature type="region of interest" description="Disordered" evidence="4">
    <location>
        <begin position="105"/>
        <end position="135"/>
    </location>
</feature>
<dbReference type="Gene3D" id="1.20.1160.11">
    <property type="entry name" value="Paired amphipathic helix"/>
    <property type="match status" value="1"/>
</dbReference>
<feature type="compositionally biased region" description="Basic and acidic residues" evidence="4">
    <location>
        <begin position="1588"/>
        <end position="1604"/>
    </location>
</feature>
<feature type="compositionally biased region" description="Polar residues" evidence="4">
    <location>
        <begin position="1433"/>
        <end position="1447"/>
    </location>
</feature>
<accession>A0A6A6QE15</accession>
<dbReference type="SUPFAM" id="SSF52949">
    <property type="entry name" value="Macro domain-like"/>
    <property type="match status" value="2"/>
</dbReference>